<dbReference type="EMBL" id="SMKU01000152">
    <property type="protein sequence ID" value="TDD80466.1"/>
    <property type="molecule type" value="Genomic_DNA"/>
</dbReference>
<dbReference type="OrthoDB" id="5515732at2"/>
<keyword evidence="3" id="KW-1185">Reference proteome</keyword>
<evidence type="ECO:0000313" key="3">
    <source>
        <dbReference type="Proteomes" id="UP000294513"/>
    </source>
</evidence>
<gene>
    <name evidence="2" type="ORF">E1298_25710</name>
</gene>
<comment type="caution">
    <text evidence="2">The sequence shown here is derived from an EMBL/GenBank/DDBJ whole genome shotgun (WGS) entry which is preliminary data.</text>
</comment>
<reference evidence="2 3" key="1">
    <citation type="submission" date="2019-03" db="EMBL/GenBank/DDBJ databases">
        <title>Draft genome sequences of novel Actinobacteria.</title>
        <authorList>
            <person name="Sahin N."/>
            <person name="Ay H."/>
            <person name="Saygin H."/>
        </authorList>
    </citation>
    <scope>NUCLEOTIDE SEQUENCE [LARGE SCALE GENOMIC DNA]</scope>
    <source>
        <strain evidence="2 3">H3C3</strain>
    </source>
</reference>
<proteinExistence type="predicted"/>
<name>A0A4R5B7P8_9ACTN</name>
<feature type="region of interest" description="Disordered" evidence="1">
    <location>
        <begin position="1"/>
        <end position="83"/>
    </location>
</feature>
<organism evidence="2 3">
    <name type="scientific">Actinomadura rubrisoli</name>
    <dbReference type="NCBI Taxonomy" id="2530368"/>
    <lineage>
        <taxon>Bacteria</taxon>
        <taxon>Bacillati</taxon>
        <taxon>Actinomycetota</taxon>
        <taxon>Actinomycetes</taxon>
        <taxon>Streptosporangiales</taxon>
        <taxon>Thermomonosporaceae</taxon>
        <taxon>Actinomadura</taxon>
    </lineage>
</organism>
<protein>
    <submittedName>
        <fullName evidence="2">Uncharacterized protein</fullName>
    </submittedName>
</protein>
<evidence type="ECO:0000256" key="1">
    <source>
        <dbReference type="SAM" id="MobiDB-lite"/>
    </source>
</evidence>
<dbReference type="AlphaFoldDB" id="A0A4R5B7P8"/>
<evidence type="ECO:0000313" key="2">
    <source>
        <dbReference type="EMBL" id="TDD80466.1"/>
    </source>
</evidence>
<dbReference type="Proteomes" id="UP000294513">
    <property type="component" value="Unassembled WGS sequence"/>
</dbReference>
<accession>A0A4R5B7P8</accession>
<sequence length="83" mass="9230">MGGEIPEGEQRRGYAFFHRQDAESSTWPPKRGSGRQPESLGLNVFRPVEFQHNHRNTHCAPAPRNPNSAPCSDSPHTAPGRRA</sequence>
<feature type="compositionally biased region" description="Polar residues" evidence="1">
    <location>
        <begin position="65"/>
        <end position="75"/>
    </location>
</feature>
<feature type="compositionally biased region" description="Basic and acidic residues" evidence="1">
    <location>
        <begin position="8"/>
        <end position="22"/>
    </location>
</feature>